<protein>
    <submittedName>
        <fullName evidence="3">Transporter</fullName>
    </submittedName>
</protein>
<dbReference type="SUPFAM" id="SSF55797">
    <property type="entry name" value="PR-1-like"/>
    <property type="match status" value="1"/>
</dbReference>
<evidence type="ECO:0000313" key="4">
    <source>
        <dbReference type="Proteomes" id="UP000032900"/>
    </source>
</evidence>
<accession>A0A0E9LX34</accession>
<reference evidence="3 4" key="1">
    <citation type="journal article" date="2015" name="Microbes Environ.">
        <title>Distribution and evolution of nitrogen fixation genes in the phylum bacteroidetes.</title>
        <authorList>
            <person name="Inoue J."/>
            <person name="Oshima K."/>
            <person name="Suda W."/>
            <person name="Sakamoto M."/>
            <person name="Iino T."/>
            <person name="Noda S."/>
            <person name="Hongoh Y."/>
            <person name="Hattori M."/>
            <person name="Ohkuma M."/>
        </authorList>
    </citation>
    <scope>NUCLEOTIDE SEQUENCE [LARGE SCALE GENOMIC DNA]</scope>
    <source>
        <strain evidence="3">JCM 15548</strain>
    </source>
</reference>
<dbReference type="AlphaFoldDB" id="A0A0E9LX34"/>
<proteinExistence type="predicted"/>
<evidence type="ECO:0000313" key="3">
    <source>
        <dbReference type="EMBL" id="GAO29415.1"/>
    </source>
</evidence>
<dbReference type="InterPro" id="IPR035940">
    <property type="entry name" value="CAP_sf"/>
</dbReference>
<dbReference type="InterPro" id="IPR014044">
    <property type="entry name" value="CAP_dom"/>
</dbReference>
<dbReference type="Proteomes" id="UP000032900">
    <property type="component" value="Unassembled WGS sequence"/>
</dbReference>
<feature type="domain" description="SCP" evidence="2">
    <location>
        <begin position="29"/>
        <end position="151"/>
    </location>
</feature>
<comment type="caution">
    <text evidence="3">The sequence shown here is derived from an EMBL/GenBank/DDBJ whole genome shotgun (WGS) entry which is preliminary data.</text>
</comment>
<dbReference type="Pfam" id="PF00188">
    <property type="entry name" value="CAP"/>
    <property type="match status" value="1"/>
</dbReference>
<gene>
    <name evidence="3" type="ORF">JCM15548_11597</name>
</gene>
<organism evidence="3 4">
    <name type="scientific">Geofilum rubicundum JCM 15548</name>
    <dbReference type="NCBI Taxonomy" id="1236989"/>
    <lineage>
        <taxon>Bacteria</taxon>
        <taxon>Pseudomonadati</taxon>
        <taxon>Bacteroidota</taxon>
        <taxon>Bacteroidia</taxon>
        <taxon>Marinilabiliales</taxon>
        <taxon>Marinilabiliaceae</taxon>
        <taxon>Geofilum</taxon>
    </lineage>
</organism>
<keyword evidence="1" id="KW-0732">Signal</keyword>
<dbReference type="CDD" id="cd05379">
    <property type="entry name" value="CAP_bacterial"/>
    <property type="match status" value="1"/>
</dbReference>
<evidence type="ECO:0000256" key="1">
    <source>
        <dbReference type="SAM" id="SignalP"/>
    </source>
</evidence>
<dbReference type="PANTHER" id="PTHR31157">
    <property type="entry name" value="SCP DOMAIN-CONTAINING PROTEIN"/>
    <property type="match status" value="1"/>
</dbReference>
<dbReference type="EMBL" id="BAZW01000008">
    <property type="protein sequence ID" value="GAO29415.1"/>
    <property type="molecule type" value="Genomic_DNA"/>
</dbReference>
<dbReference type="STRING" id="1236989.JCM15548_11597"/>
<feature type="chain" id="PRO_5002428757" evidence="1">
    <location>
        <begin position="21"/>
        <end position="156"/>
    </location>
</feature>
<feature type="signal peptide" evidence="1">
    <location>
        <begin position="1"/>
        <end position="20"/>
    </location>
</feature>
<sequence length="156" mass="17714">MQQRMVLLMGMFFWMVTAQAQQLDAEVMLQEVNKARGQKCKCGHERQSAAPALVWDEKLERAAQRHADDMARKNFFSHTGSDKSTVSSRVDKEKFVWMLVGENLADGYKNEADVVAGWITSPGHCKNIMNPEFTHMGVAVSKDGRYWVQVFATPME</sequence>
<keyword evidence="4" id="KW-1185">Reference proteome</keyword>
<dbReference type="PANTHER" id="PTHR31157:SF1">
    <property type="entry name" value="SCP DOMAIN-CONTAINING PROTEIN"/>
    <property type="match status" value="1"/>
</dbReference>
<name>A0A0E9LX34_9BACT</name>
<evidence type="ECO:0000259" key="2">
    <source>
        <dbReference type="Pfam" id="PF00188"/>
    </source>
</evidence>
<dbReference type="Gene3D" id="3.40.33.10">
    <property type="entry name" value="CAP"/>
    <property type="match status" value="1"/>
</dbReference>